<evidence type="ECO:0000256" key="1">
    <source>
        <dbReference type="SAM" id="MobiDB-lite"/>
    </source>
</evidence>
<dbReference type="OrthoDB" id="5871299at2759"/>
<evidence type="ECO:0000313" key="2">
    <source>
        <dbReference type="EMBL" id="VDN54940.1"/>
    </source>
</evidence>
<gene>
    <name evidence="2" type="ORF">DME_LOCUS4913</name>
</gene>
<dbReference type="WBParaSite" id="DME_0000055301-mRNA-1">
    <property type="protein sequence ID" value="DME_0000055301-mRNA-1"/>
    <property type="gene ID" value="DME_0000055301"/>
</dbReference>
<evidence type="ECO:0000313" key="4">
    <source>
        <dbReference type="Proteomes" id="UP000274756"/>
    </source>
</evidence>
<dbReference type="Proteomes" id="UP000038040">
    <property type="component" value="Unplaced"/>
</dbReference>
<proteinExistence type="predicted"/>
<protein>
    <submittedName>
        <fullName evidence="2 5">Uncharacterized protein</fullName>
    </submittedName>
</protein>
<reference evidence="2 4" key="2">
    <citation type="submission" date="2018-11" db="EMBL/GenBank/DDBJ databases">
        <authorList>
            <consortium name="Pathogen Informatics"/>
        </authorList>
    </citation>
    <scope>NUCLEOTIDE SEQUENCE [LARGE SCALE GENOMIC DNA]</scope>
</reference>
<sequence length="236" mass="26945">MINCLFIVNIFSEREEKEKRLSSSDMLLSHLSSTYHQEKSSSAKQQNLIINKQKSCSEGNRVIELGDTKMECVPLLRVVCDADTNEEEDEEEKKEQDYENYGFLLQRNDSNSHGCVIGDPKQHCTSFHKCSFASSSSPTSPSTNNSLLFSFPNTQSCLLNNASMSLQQQQQEVKQGEERKKEEDDDTDDNILFSKNNILRKLPKYSIIEEINRLTADIAAAHPDMIHFQQVINTWV</sequence>
<evidence type="ECO:0000313" key="3">
    <source>
        <dbReference type="Proteomes" id="UP000038040"/>
    </source>
</evidence>
<name>A0A0N4U1Q6_DRAME</name>
<keyword evidence="4" id="KW-1185">Reference proteome</keyword>
<dbReference type="AlphaFoldDB" id="A0A0N4U1Q6"/>
<dbReference type="EMBL" id="UYYG01001151">
    <property type="protein sequence ID" value="VDN54940.1"/>
    <property type="molecule type" value="Genomic_DNA"/>
</dbReference>
<accession>A0A0N4U1Q6</accession>
<organism evidence="3 5">
    <name type="scientific">Dracunculus medinensis</name>
    <name type="common">Guinea worm</name>
    <dbReference type="NCBI Taxonomy" id="318479"/>
    <lineage>
        <taxon>Eukaryota</taxon>
        <taxon>Metazoa</taxon>
        <taxon>Ecdysozoa</taxon>
        <taxon>Nematoda</taxon>
        <taxon>Chromadorea</taxon>
        <taxon>Rhabditida</taxon>
        <taxon>Spirurina</taxon>
        <taxon>Dracunculoidea</taxon>
        <taxon>Dracunculidae</taxon>
        <taxon>Dracunculus</taxon>
    </lineage>
</organism>
<feature type="region of interest" description="Disordered" evidence="1">
    <location>
        <begin position="168"/>
        <end position="189"/>
    </location>
</feature>
<dbReference type="Proteomes" id="UP000274756">
    <property type="component" value="Unassembled WGS sequence"/>
</dbReference>
<reference evidence="5" key="1">
    <citation type="submission" date="2017-02" db="UniProtKB">
        <authorList>
            <consortium name="WormBaseParasite"/>
        </authorList>
    </citation>
    <scope>IDENTIFICATION</scope>
</reference>
<evidence type="ECO:0000313" key="5">
    <source>
        <dbReference type="WBParaSite" id="DME_0000055301-mRNA-1"/>
    </source>
</evidence>